<feature type="region of interest" description="Disordered" evidence="1">
    <location>
        <begin position="1"/>
        <end position="74"/>
    </location>
</feature>
<feature type="region of interest" description="Disordered" evidence="1">
    <location>
        <begin position="93"/>
        <end position="115"/>
    </location>
</feature>
<name>A0A915IQY2_ROMCU</name>
<proteinExistence type="predicted"/>
<evidence type="ECO:0000256" key="1">
    <source>
        <dbReference type="SAM" id="MobiDB-lite"/>
    </source>
</evidence>
<dbReference type="Proteomes" id="UP000887565">
    <property type="component" value="Unplaced"/>
</dbReference>
<accession>A0A915IQY2</accession>
<feature type="compositionally biased region" description="Polar residues" evidence="1">
    <location>
        <begin position="94"/>
        <end position="104"/>
    </location>
</feature>
<keyword evidence="2" id="KW-1185">Reference proteome</keyword>
<feature type="compositionally biased region" description="Low complexity" evidence="1">
    <location>
        <begin position="26"/>
        <end position="74"/>
    </location>
</feature>
<evidence type="ECO:0000313" key="2">
    <source>
        <dbReference type="Proteomes" id="UP000887565"/>
    </source>
</evidence>
<protein>
    <submittedName>
        <fullName evidence="3">Uncharacterized protein</fullName>
    </submittedName>
</protein>
<evidence type="ECO:0000313" key="3">
    <source>
        <dbReference type="WBParaSite" id="nRc.2.0.1.t16412-RA"/>
    </source>
</evidence>
<dbReference type="AlphaFoldDB" id="A0A915IQY2"/>
<dbReference type="WBParaSite" id="nRc.2.0.1.t16412-RA">
    <property type="protein sequence ID" value="nRc.2.0.1.t16412-RA"/>
    <property type="gene ID" value="nRc.2.0.1.g16412"/>
</dbReference>
<reference evidence="3" key="1">
    <citation type="submission" date="2022-11" db="UniProtKB">
        <authorList>
            <consortium name="WormBaseParasite"/>
        </authorList>
    </citation>
    <scope>IDENTIFICATION</scope>
</reference>
<organism evidence="2 3">
    <name type="scientific">Romanomermis culicivorax</name>
    <name type="common">Nematode worm</name>
    <dbReference type="NCBI Taxonomy" id="13658"/>
    <lineage>
        <taxon>Eukaryota</taxon>
        <taxon>Metazoa</taxon>
        <taxon>Ecdysozoa</taxon>
        <taxon>Nematoda</taxon>
        <taxon>Enoplea</taxon>
        <taxon>Dorylaimia</taxon>
        <taxon>Mermithida</taxon>
        <taxon>Mermithoidea</taxon>
        <taxon>Mermithidae</taxon>
        <taxon>Romanomermis</taxon>
    </lineage>
</organism>
<sequence>MEALKNLPKDGFKAPLLPPPPTDVEPATSSSTSLPPTATSQTPTTLMSATATTVTHNTSLRPTARTSAQSTTQAQPQLVIMTRWVLGVAPPISSAPTVQPQLPSEATRLPNYTHF</sequence>